<dbReference type="GO" id="GO:0005886">
    <property type="term" value="C:plasma membrane"/>
    <property type="evidence" value="ECO:0007669"/>
    <property type="project" value="TreeGrafter"/>
</dbReference>
<dbReference type="AlphaFoldDB" id="A0A4E0RM16"/>
<dbReference type="EMBL" id="JXXN02000016">
    <property type="protein sequence ID" value="THD29055.1"/>
    <property type="molecule type" value="Genomic_DNA"/>
</dbReference>
<keyword evidence="2 5" id="KW-0812">Transmembrane</keyword>
<dbReference type="FunFam" id="1.20.1740.10:FF:000050">
    <property type="entry name" value="MGC157082 protein"/>
    <property type="match status" value="1"/>
</dbReference>
<comment type="caution">
    <text evidence="7">The sequence shown here is derived from an EMBL/GenBank/DDBJ whole genome shotgun (WGS) entry which is preliminary data.</text>
</comment>
<dbReference type="Pfam" id="PF13906">
    <property type="entry name" value="AA_permease_C"/>
    <property type="match status" value="1"/>
</dbReference>
<keyword evidence="8" id="KW-1185">Reference proteome</keyword>
<evidence type="ECO:0000256" key="1">
    <source>
        <dbReference type="ARBA" id="ARBA00004141"/>
    </source>
</evidence>
<dbReference type="PANTHER" id="PTHR43243:SF105">
    <property type="entry name" value="CATIONIC AMINO ACID TRANSPORTER C-TERMINAL DOMAIN-CONTAINING PROTEIN"/>
    <property type="match status" value="1"/>
</dbReference>
<comment type="subcellular location">
    <subcellularLocation>
        <location evidence="1">Membrane</location>
        <topology evidence="1">Multi-pass membrane protein</topology>
    </subcellularLocation>
</comment>
<feature type="transmembrane region" description="Helical" evidence="5">
    <location>
        <begin position="36"/>
        <end position="56"/>
    </location>
</feature>
<dbReference type="GO" id="GO:0061459">
    <property type="term" value="F:L-arginine transmembrane transporter activity"/>
    <property type="evidence" value="ECO:0007669"/>
    <property type="project" value="TreeGrafter"/>
</dbReference>
<protein>
    <submittedName>
        <fullName evidence="7">High-affinity cationic amino acid transporter 1</fullName>
    </submittedName>
</protein>
<gene>
    <name evidence="7" type="ORF">D915_000114</name>
</gene>
<reference evidence="7" key="1">
    <citation type="submission" date="2019-03" db="EMBL/GenBank/DDBJ databases">
        <title>Improved annotation for the trematode Fasciola hepatica.</title>
        <authorList>
            <person name="Choi Y.-J."/>
            <person name="Martin J."/>
            <person name="Mitreva M."/>
        </authorList>
    </citation>
    <scope>NUCLEOTIDE SEQUENCE [LARGE SCALE GENOMIC DNA]</scope>
</reference>
<sequence length="680" mass="73983">MGAIEKIKYFFSSLSRRKHIKAADIIKTQLSRCLSLVDLTALGIGSTLGAGVYVVVGEVARTSAGPGVILSFLIAALSSILSGLCYAEFGARVPKTGSAYIYSYVAVGELMAFVTGWNLILQYIIGTSSVARAWSSNFDGIVNGQISGFFSKHLAMNATGLADYFDPFAFGITVAVTGVLSVGAQESSLVNNVFTLINLGVISYVTITGLFRVKLANWQVNPEDVPPDDPNRAHVGAGGFLPFGISGVISGAGTCFYSFVGFDIIATTGEEVRNPQRAIPIAIMACLLTCFVAYAAISAVLTLMVPYYKIPTIAPLPYAFESVGWNVARYVIAVGAVCALTTSLLGSMFPLPRILYAMASDGLIFRFFGRINKRFRTPLIGTVISGTFAGILAAVFSLKDLVDMMSIGTLLAYSLVAVSVLILRGQQSSICVLPSDDNRSATIEPYGDDIFEVTLPANDDGVQTSTHRQPWTTVNQITPGCHYESSERKNSRTNSVSPQDRFTSSAPCSFKQYIKLCFTPRRDRIEPTPTSQWITVTNTYLLLLVIICLNAGLIYFDGRTAEYGEFSFVASVATIVVFGILALLICVSLQMQPENKSPVTFKVPGVPWLPALSILVNLHLMFKMSGITWIYYAVWMFFGFLIYFAYGYWKSTERKRENETDADASIQLERNSYCVDLVST</sequence>
<evidence type="ECO:0000256" key="3">
    <source>
        <dbReference type="ARBA" id="ARBA00022989"/>
    </source>
</evidence>
<feature type="transmembrane region" description="Helical" evidence="5">
    <location>
        <begin position="404"/>
        <end position="423"/>
    </location>
</feature>
<evidence type="ECO:0000259" key="6">
    <source>
        <dbReference type="Pfam" id="PF13906"/>
    </source>
</evidence>
<feature type="transmembrane region" description="Helical" evidence="5">
    <location>
        <begin position="164"/>
        <end position="184"/>
    </location>
</feature>
<dbReference type="Pfam" id="PF13520">
    <property type="entry name" value="AA_permease_2"/>
    <property type="match status" value="1"/>
</dbReference>
<feature type="transmembrane region" description="Helical" evidence="5">
    <location>
        <begin position="281"/>
        <end position="308"/>
    </location>
</feature>
<accession>A0A4E0RM16</accession>
<dbReference type="GO" id="GO:0015189">
    <property type="term" value="F:L-lysine transmembrane transporter activity"/>
    <property type="evidence" value="ECO:0007669"/>
    <property type="project" value="TreeGrafter"/>
</dbReference>
<feature type="transmembrane region" description="Helical" evidence="5">
    <location>
        <begin position="568"/>
        <end position="589"/>
    </location>
</feature>
<feature type="transmembrane region" description="Helical" evidence="5">
    <location>
        <begin position="235"/>
        <end position="260"/>
    </location>
</feature>
<proteinExistence type="predicted"/>
<feature type="transmembrane region" description="Helical" evidence="5">
    <location>
        <begin position="328"/>
        <end position="356"/>
    </location>
</feature>
<keyword evidence="4 5" id="KW-0472">Membrane</keyword>
<feature type="transmembrane region" description="Helical" evidence="5">
    <location>
        <begin position="101"/>
        <end position="125"/>
    </location>
</feature>
<feature type="transmembrane region" description="Helical" evidence="5">
    <location>
        <begin position="196"/>
        <end position="215"/>
    </location>
</feature>
<evidence type="ECO:0000313" key="7">
    <source>
        <dbReference type="EMBL" id="THD29055.1"/>
    </source>
</evidence>
<evidence type="ECO:0000256" key="4">
    <source>
        <dbReference type="ARBA" id="ARBA00023136"/>
    </source>
</evidence>
<keyword evidence="3 5" id="KW-1133">Transmembrane helix</keyword>
<evidence type="ECO:0000256" key="2">
    <source>
        <dbReference type="ARBA" id="ARBA00022692"/>
    </source>
</evidence>
<dbReference type="Gene3D" id="1.20.1740.10">
    <property type="entry name" value="Amino acid/polyamine transporter I"/>
    <property type="match status" value="2"/>
</dbReference>
<feature type="transmembrane region" description="Helical" evidence="5">
    <location>
        <begin position="601"/>
        <end position="622"/>
    </location>
</feature>
<dbReference type="InterPro" id="IPR029485">
    <property type="entry name" value="CAT_C"/>
</dbReference>
<dbReference type="PANTHER" id="PTHR43243">
    <property type="entry name" value="INNER MEMBRANE TRANSPORTER YGJI-RELATED"/>
    <property type="match status" value="1"/>
</dbReference>
<feature type="transmembrane region" description="Helical" evidence="5">
    <location>
        <begin position="533"/>
        <end position="556"/>
    </location>
</feature>
<name>A0A4E0RM16_FASHE</name>
<feature type="transmembrane region" description="Helical" evidence="5">
    <location>
        <begin position="68"/>
        <end position="89"/>
    </location>
</feature>
<organism evidence="7 8">
    <name type="scientific">Fasciola hepatica</name>
    <name type="common">Liver fluke</name>
    <dbReference type="NCBI Taxonomy" id="6192"/>
    <lineage>
        <taxon>Eukaryota</taxon>
        <taxon>Metazoa</taxon>
        <taxon>Spiralia</taxon>
        <taxon>Lophotrochozoa</taxon>
        <taxon>Platyhelminthes</taxon>
        <taxon>Trematoda</taxon>
        <taxon>Digenea</taxon>
        <taxon>Plagiorchiida</taxon>
        <taxon>Echinostomata</taxon>
        <taxon>Echinostomatoidea</taxon>
        <taxon>Fasciolidae</taxon>
        <taxon>Fasciola</taxon>
    </lineage>
</organism>
<dbReference type="Proteomes" id="UP000230066">
    <property type="component" value="Unassembled WGS sequence"/>
</dbReference>
<feature type="transmembrane region" description="Helical" evidence="5">
    <location>
        <begin position="628"/>
        <end position="649"/>
    </location>
</feature>
<feature type="domain" description="Cationic amino acid transporter C-terminal" evidence="6">
    <location>
        <begin position="601"/>
        <end position="651"/>
    </location>
</feature>
<dbReference type="GO" id="GO:0097638">
    <property type="term" value="P:L-arginine import across plasma membrane"/>
    <property type="evidence" value="ECO:0007669"/>
    <property type="project" value="TreeGrafter"/>
</dbReference>
<evidence type="ECO:0000256" key="5">
    <source>
        <dbReference type="SAM" id="Phobius"/>
    </source>
</evidence>
<evidence type="ECO:0000313" key="8">
    <source>
        <dbReference type="Proteomes" id="UP000230066"/>
    </source>
</evidence>
<dbReference type="GO" id="GO:0000064">
    <property type="term" value="F:L-ornithine transmembrane transporter activity"/>
    <property type="evidence" value="ECO:0007669"/>
    <property type="project" value="TreeGrafter"/>
</dbReference>
<feature type="transmembrane region" description="Helical" evidence="5">
    <location>
        <begin position="377"/>
        <end position="398"/>
    </location>
</feature>
<dbReference type="InterPro" id="IPR002293">
    <property type="entry name" value="AA/rel_permease1"/>
</dbReference>